<name>A0A5C4TF23_9BACL</name>
<evidence type="ECO:0000313" key="2">
    <source>
        <dbReference type="EMBL" id="TNJ67703.1"/>
    </source>
</evidence>
<dbReference type="Pfam" id="PF01261">
    <property type="entry name" value="AP_endonuc_2"/>
    <property type="match status" value="1"/>
</dbReference>
<proteinExistence type="predicted"/>
<dbReference type="SUPFAM" id="SSF51658">
    <property type="entry name" value="Xylose isomerase-like"/>
    <property type="match status" value="1"/>
</dbReference>
<dbReference type="AlphaFoldDB" id="A0A5C4TF23"/>
<keyword evidence="3" id="KW-1185">Reference proteome</keyword>
<dbReference type="EMBL" id="VDCQ01000003">
    <property type="protein sequence ID" value="TNJ67703.1"/>
    <property type="molecule type" value="Genomic_DNA"/>
</dbReference>
<dbReference type="Gene3D" id="3.20.20.150">
    <property type="entry name" value="Divalent-metal-dependent TIM barrel enzymes"/>
    <property type="match status" value="1"/>
</dbReference>
<dbReference type="InterPro" id="IPR013022">
    <property type="entry name" value="Xyl_isomerase-like_TIM-brl"/>
</dbReference>
<organism evidence="2 3">
    <name type="scientific">Paenibacillus hemerocallicola</name>
    <dbReference type="NCBI Taxonomy" id="1172614"/>
    <lineage>
        <taxon>Bacteria</taxon>
        <taxon>Bacillati</taxon>
        <taxon>Bacillota</taxon>
        <taxon>Bacilli</taxon>
        <taxon>Bacillales</taxon>
        <taxon>Paenibacillaceae</taxon>
        <taxon>Paenibacillus</taxon>
    </lineage>
</organism>
<dbReference type="OrthoDB" id="104997at2"/>
<sequence>MKAVYSLFPKLLQDVPLETLAGLLTEAGADCVDLIVRDGYWVTHSGLEREASRYVGFMRGHGIGVELATTSYTPKMLLDDPDPLRILSSLGVNALRIGYFPYGPSIELSRQLAEARSQMEKLAELCSTFGMKAIYQVHHGSSQLIQHSQSALDIVSGLPAEHVGIMLDPGNQFHEGREHYGRAFSLLGTYLAAVGVKDVAPRQDPAGRSLPGKGWSASWAPCQEGLINWHDIGKSLRALDHPVAVNIQPFYHPSDRSLHLASLREELAYIQEAFGKEQRHEQA</sequence>
<protein>
    <submittedName>
        <fullName evidence="2">TIM barrel protein</fullName>
    </submittedName>
</protein>
<evidence type="ECO:0000259" key="1">
    <source>
        <dbReference type="Pfam" id="PF01261"/>
    </source>
</evidence>
<reference evidence="2 3" key="1">
    <citation type="submission" date="2019-05" db="EMBL/GenBank/DDBJ databases">
        <title>We sequenced the genome of Paenibacillus hemerocallicola KCTC 33185 for further insight into its adaptation and study the phylogeny of Paenibacillus.</title>
        <authorList>
            <person name="Narsing Rao M.P."/>
        </authorList>
    </citation>
    <scope>NUCLEOTIDE SEQUENCE [LARGE SCALE GENOMIC DNA]</scope>
    <source>
        <strain evidence="2 3">KCTC 33185</strain>
    </source>
</reference>
<dbReference type="PANTHER" id="PTHR12110">
    <property type="entry name" value="HYDROXYPYRUVATE ISOMERASE"/>
    <property type="match status" value="1"/>
</dbReference>
<feature type="domain" description="Xylose isomerase-like TIM barrel" evidence="1">
    <location>
        <begin position="85"/>
        <end position="253"/>
    </location>
</feature>
<dbReference type="InterPro" id="IPR050312">
    <property type="entry name" value="IolE/XylAMocC-like"/>
</dbReference>
<dbReference type="InterPro" id="IPR036237">
    <property type="entry name" value="Xyl_isomerase-like_sf"/>
</dbReference>
<dbReference type="RefSeq" id="WP_139600606.1">
    <property type="nucleotide sequence ID" value="NZ_VDCQ01000003.1"/>
</dbReference>
<accession>A0A5C4TF23</accession>
<comment type="caution">
    <text evidence="2">The sequence shown here is derived from an EMBL/GenBank/DDBJ whole genome shotgun (WGS) entry which is preliminary data.</text>
</comment>
<gene>
    <name evidence="2" type="ORF">FE784_02780</name>
</gene>
<evidence type="ECO:0000313" key="3">
    <source>
        <dbReference type="Proteomes" id="UP000307943"/>
    </source>
</evidence>
<dbReference type="Proteomes" id="UP000307943">
    <property type="component" value="Unassembled WGS sequence"/>
</dbReference>